<dbReference type="PROSITE" id="PS50151">
    <property type="entry name" value="UVR"/>
    <property type="match status" value="1"/>
</dbReference>
<evidence type="ECO:0000259" key="2">
    <source>
        <dbReference type="PROSITE" id="PS50151"/>
    </source>
</evidence>
<dbReference type="Gene3D" id="4.10.860.10">
    <property type="entry name" value="UVR domain"/>
    <property type="match status" value="1"/>
</dbReference>
<dbReference type="InterPro" id="IPR025542">
    <property type="entry name" value="YacH"/>
</dbReference>
<dbReference type="InterPro" id="IPR001943">
    <property type="entry name" value="UVR_dom"/>
</dbReference>
<evidence type="ECO:0000313" key="3">
    <source>
        <dbReference type="EMBL" id="MBC5787126.1"/>
    </source>
</evidence>
<proteinExistence type="predicted"/>
<comment type="caution">
    <text evidence="3">The sequence shown here is derived from an EMBL/GenBank/DDBJ whole genome shotgun (WGS) entry which is preliminary data.</text>
</comment>
<dbReference type="InterPro" id="IPR036876">
    <property type="entry name" value="UVR_dom_sf"/>
</dbReference>
<dbReference type="SUPFAM" id="SSF46600">
    <property type="entry name" value="C-terminal UvrC-binding domain of UvrB"/>
    <property type="match status" value="1"/>
</dbReference>
<keyword evidence="1" id="KW-0175">Coiled coil</keyword>
<dbReference type="PIRSF" id="PIRSF015034">
    <property type="entry name" value="YacH"/>
    <property type="match status" value="1"/>
</dbReference>
<dbReference type="RefSeq" id="WP_186996214.1">
    <property type="nucleotide sequence ID" value="NZ_JACOQK010000001.1"/>
</dbReference>
<feature type="coiled-coil region" evidence="1">
    <location>
        <begin position="131"/>
        <end position="163"/>
    </location>
</feature>
<dbReference type="PANTHER" id="PTHR38430">
    <property type="entry name" value="PROTEIN-ARGININE KINASE ACTIVATOR PROTEIN"/>
    <property type="match status" value="1"/>
</dbReference>
<gene>
    <name evidence="3" type="ORF">H8Z77_03690</name>
</gene>
<keyword evidence="4" id="KW-1185">Reference proteome</keyword>
<sequence>MLCQKCQKKEATTYYQETVNGKTTTLHLCEDCAKELGIGMGGFSGFNMNDIFSGFLTNAFGTPTIGTRKTCSKCHSTWDDIVRLGRMGCDECYHTFEKELLPTLENIHGKTKHVGKVSNAAGMEYKKKVELDQLKAQMQKAVEQEEFEKAAELRDQIKQLEQELEQ</sequence>
<organism evidence="3 4">
    <name type="scientific">Clostridium facile</name>
    <dbReference type="NCBI Taxonomy" id="2763035"/>
    <lineage>
        <taxon>Bacteria</taxon>
        <taxon>Bacillati</taxon>
        <taxon>Bacillota</taxon>
        <taxon>Clostridia</taxon>
        <taxon>Eubacteriales</taxon>
        <taxon>Clostridiaceae</taxon>
        <taxon>Clostridium</taxon>
    </lineage>
</organism>
<evidence type="ECO:0000313" key="4">
    <source>
        <dbReference type="Proteomes" id="UP000649151"/>
    </source>
</evidence>
<dbReference type="EMBL" id="JACOQK010000001">
    <property type="protein sequence ID" value="MBC5787126.1"/>
    <property type="molecule type" value="Genomic_DNA"/>
</dbReference>
<dbReference type="PANTHER" id="PTHR38430:SF1">
    <property type="entry name" value="PROTEIN-ARGININE KINASE ACTIVATOR PROTEIN"/>
    <property type="match status" value="1"/>
</dbReference>
<evidence type="ECO:0000256" key="1">
    <source>
        <dbReference type="SAM" id="Coils"/>
    </source>
</evidence>
<name>A0ABR7IPR1_9CLOT</name>
<accession>A0ABR7IPR1</accession>
<protein>
    <submittedName>
        <fullName evidence="3">UvrB/UvrC motif-containing protein</fullName>
    </submittedName>
</protein>
<feature type="domain" description="UVR" evidence="2">
    <location>
        <begin position="128"/>
        <end position="163"/>
    </location>
</feature>
<dbReference type="Pfam" id="PF02151">
    <property type="entry name" value="UVR"/>
    <property type="match status" value="1"/>
</dbReference>
<reference evidence="3 4" key="1">
    <citation type="submission" date="2020-08" db="EMBL/GenBank/DDBJ databases">
        <title>Genome public.</title>
        <authorList>
            <person name="Liu C."/>
            <person name="Sun Q."/>
        </authorList>
    </citation>
    <scope>NUCLEOTIDE SEQUENCE [LARGE SCALE GENOMIC DNA]</scope>
    <source>
        <strain evidence="3 4">NSJ-27</strain>
    </source>
</reference>
<dbReference type="Proteomes" id="UP000649151">
    <property type="component" value="Unassembled WGS sequence"/>
</dbReference>